<name>D5ZU81_STRV1</name>
<proteinExistence type="predicted"/>
<dbReference type="eggNOG" id="ENOG50322E4">
    <property type="taxonomic scope" value="Bacteria"/>
</dbReference>
<gene>
    <name evidence="2" type="ORF">SSFG_00169</name>
</gene>
<dbReference type="EMBL" id="DS999641">
    <property type="protein sequence ID" value="EFE64915.2"/>
    <property type="molecule type" value="Genomic_DNA"/>
</dbReference>
<feature type="region of interest" description="Disordered" evidence="1">
    <location>
        <begin position="1"/>
        <end position="20"/>
    </location>
</feature>
<protein>
    <submittedName>
        <fullName evidence="2">Predicted protein</fullName>
    </submittedName>
</protein>
<organism evidence="2 3">
    <name type="scientific">Streptomyces viridosporus (strain ATCC 14672 / DSM 40746 / JCM 4963 / KCTC 9882 / NRRL B-12104 / FH 1290)</name>
    <name type="common">Streptomyces ghanaensis</name>
    <dbReference type="NCBI Taxonomy" id="566461"/>
    <lineage>
        <taxon>Bacteria</taxon>
        <taxon>Bacillati</taxon>
        <taxon>Actinomycetota</taxon>
        <taxon>Actinomycetes</taxon>
        <taxon>Kitasatosporales</taxon>
        <taxon>Streptomycetaceae</taxon>
        <taxon>Streptomyces</taxon>
    </lineage>
</organism>
<reference evidence="3" key="1">
    <citation type="submission" date="2008-12" db="EMBL/GenBank/DDBJ databases">
        <title>Annotation of Streptomyces ghanaensis ATCC 14672.</title>
        <authorList>
            <consortium name="The Broad Institute Genome Sequencing Platform"/>
            <consortium name="Broad Institute Microbial Sequencing Center"/>
            <person name="Fischbach M."/>
            <person name="Ward D."/>
            <person name="Young S."/>
            <person name="Kodira C.D."/>
            <person name="Zeng Q."/>
            <person name="Koehrsen M."/>
            <person name="Godfrey P."/>
            <person name="Alvarado L."/>
            <person name="Berlin A.M."/>
            <person name="Borenstein D."/>
            <person name="Chen Z."/>
            <person name="Engels R."/>
            <person name="Freedman E."/>
            <person name="Gellesch M."/>
            <person name="Goldberg J."/>
            <person name="Griggs A."/>
            <person name="Gujja S."/>
            <person name="Heiman D.I."/>
            <person name="Hepburn T.A."/>
            <person name="Howarth C."/>
            <person name="Jen D."/>
            <person name="Larson L."/>
            <person name="Lewis B."/>
            <person name="Mehta T."/>
            <person name="Park D."/>
            <person name="Pearson M."/>
            <person name="Roberts A."/>
            <person name="Saif S."/>
            <person name="Shea T.D."/>
            <person name="Shenoy N."/>
            <person name="Sisk P."/>
            <person name="Stolte C."/>
            <person name="Sykes S.N."/>
            <person name="Walk T."/>
            <person name="White J."/>
            <person name="Yandava C."/>
            <person name="Straight P."/>
            <person name="Clardy J."/>
            <person name="Hung D."/>
            <person name="Kolter R."/>
            <person name="Mekalanos J."/>
            <person name="Walker S."/>
            <person name="Walsh C.T."/>
            <person name="Wieland B.L.C."/>
            <person name="Ilzarbe M."/>
            <person name="Galagan J."/>
            <person name="Nusbaum C."/>
            <person name="Birren B."/>
        </authorList>
    </citation>
    <scope>NUCLEOTIDE SEQUENCE [LARGE SCALE GENOMIC DNA]</scope>
    <source>
        <strain evidence="3">ATCC 14672 / DSM 40746 / JCM 4963 / KCTC 9882 / NRRL B-12104 / FH 1290</strain>
    </source>
</reference>
<feature type="compositionally biased region" description="Basic residues" evidence="1">
    <location>
        <begin position="1"/>
        <end position="12"/>
    </location>
</feature>
<sequence length="84" mass="8518">MSVHVMRRRRRAASPGHASGEAAVALVERITVFAVILLMAIIPVCGGRPVCGVVGLVMAVGAAAVQTGVWLSGQHAATDCPGSV</sequence>
<dbReference type="RefSeq" id="WP_004978808.1">
    <property type="nucleotide sequence ID" value="NZ_DS999641.1"/>
</dbReference>
<evidence type="ECO:0000313" key="2">
    <source>
        <dbReference type="EMBL" id="EFE64915.2"/>
    </source>
</evidence>
<evidence type="ECO:0000313" key="3">
    <source>
        <dbReference type="Proteomes" id="UP000003824"/>
    </source>
</evidence>
<evidence type="ECO:0000256" key="1">
    <source>
        <dbReference type="SAM" id="MobiDB-lite"/>
    </source>
</evidence>
<accession>D5ZU81</accession>
<dbReference type="AlphaFoldDB" id="D5ZU81"/>
<dbReference type="Proteomes" id="UP000003824">
    <property type="component" value="Unassembled WGS sequence"/>
</dbReference>